<keyword evidence="7" id="KW-0378">Hydrolase</keyword>
<name>A0A0W0TKE4_LEGER</name>
<dbReference type="NCBIfam" id="TIGR01198">
    <property type="entry name" value="pgl"/>
    <property type="match status" value="1"/>
</dbReference>
<comment type="similarity">
    <text evidence="4 7">Belongs to the glucosamine/galactosamine-6-phosphate isomerase family. 6-phosphogluconolactonase subfamily.</text>
</comment>
<dbReference type="UniPathway" id="UPA00115">
    <property type="reaction ID" value="UER00409"/>
</dbReference>
<dbReference type="STRING" id="448.Lery_1884"/>
<dbReference type="PANTHER" id="PTHR11054">
    <property type="entry name" value="6-PHOSPHOGLUCONOLACTONASE"/>
    <property type="match status" value="1"/>
</dbReference>
<comment type="caution">
    <text evidence="9">The sequence shown here is derived from an EMBL/GenBank/DDBJ whole genome shotgun (WGS) entry which is preliminary data.</text>
</comment>
<evidence type="ECO:0000256" key="2">
    <source>
        <dbReference type="ARBA" id="ARBA00002681"/>
    </source>
</evidence>
<dbReference type="EC" id="3.1.1.31" evidence="5 7"/>
<dbReference type="AlphaFoldDB" id="A0A0W0TKE4"/>
<dbReference type="Proteomes" id="UP000054773">
    <property type="component" value="Unassembled WGS sequence"/>
</dbReference>
<organism evidence="9 10">
    <name type="scientific">Legionella erythra</name>
    <dbReference type="NCBI Taxonomy" id="448"/>
    <lineage>
        <taxon>Bacteria</taxon>
        <taxon>Pseudomonadati</taxon>
        <taxon>Pseudomonadota</taxon>
        <taxon>Gammaproteobacteria</taxon>
        <taxon>Legionellales</taxon>
        <taxon>Legionellaceae</taxon>
        <taxon>Legionella</taxon>
    </lineage>
</organism>
<comment type="catalytic activity">
    <reaction evidence="1 7">
        <text>6-phospho-D-glucono-1,5-lactone + H2O = 6-phospho-D-gluconate + H(+)</text>
        <dbReference type="Rhea" id="RHEA:12556"/>
        <dbReference type="ChEBI" id="CHEBI:15377"/>
        <dbReference type="ChEBI" id="CHEBI:15378"/>
        <dbReference type="ChEBI" id="CHEBI:57955"/>
        <dbReference type="ChEBI" id="CHEBI:58759"/>
        <dbReference type="EC" id="3.1.1.31"/>
    </reaction>
</comment>
<reference evidence="9 10" key="1">
    <citation type="submission" date="2015-11" db="EMBL/GenBank/DDBJ databases">
        <title>Genomic analysis of 38 Legionella species identifies large and diverse effector repertoires.</title>
        <authorList>
            <person name="Burstein D."/>
            <person name="Amaro F."/>
            <person name="Zusman T."/>
            <person name="Lifshitz Z."/>
            <person name="Cohen O."/>
            <person name="Gilbert J.A."/>
            <person name="Pupko T."/>
            <person name="Shuman H.A."/>
            <person name="Segal G."/>
        </authorList>
    </citation>
    <scope>NUCLEOTIDE SEQUENCE [LARGE SCALE GENOMIC DNA]</scope>
    <source>
        <strain evidence="9 10">SE-32A-C8</strain>
    </source>
</reference>
<evidence type="ECO:0000256" key="7">
    <source>
        <dbReference type="RuleBase" id="RU365095"/>
    </source>
</evidence>
<comment type="pathway">
    <text evidence="3 7">Carbohydrate degradation; pentose phosphate pathway; D-ribulose 5-phosphate from D-glucose 6-phosphate (oxidative stage): step 2/3.</text>
</comment>
<proteinExistence type="inferred from homology"/>
<evidence type="ECO:0000256" key="1">
    <source>
        <dbReference type="ARBA" id="ARBA00000832"/>
    </source>
</evidence>
<comment type="function">
    <text evidence="2 7">Hydrolysis of 6-phosphogluconolactone to 6-phosphogluconate.</text>
</comment>
<dbReference type="OrthoDB" id="9810967at2"/>
<protein>
    <recommendedName>
        <fullName evidence="6 7">6-phosphogluconolactonase</fullName>
        <shortName evidence="7">6PGL</shortName>
        <ecNumber evidence="5 7">3.1.1.31</ecNumber>
    </recommendedName>
</protein>
<dbReference type="InterPro" id="IPR039104">
    <property type="entry name" value="6PGL"/>
</dbReference>
<dbReference type="InterPro" id="IPR037171">
    <property type="entry name" value="NagB/RpiA_transferase-like"/>
</dbReference>
<dbReference type="InterPro" id="IPR005900">
    <property type="entry name" value="6-phosphogluconolactonase_DevB"/>
</dbReference>
<dbReference type="RefSeq" id="WP_058527028.1">
    <property type="nucleotide sequence ID" value="NZ_CAAAHY010000007.1"/>
</dbReference>
<dbReference type="PATRIC" id="fig|448.7.peg.1973"/>
<dbReference type="InterPro" id="IPR006148">
    <property type="entry name" value="Glc/Gal-6P_isomerase"/>
</dbReference>
<evidence type="ECO:0000256" key="3">
    <source>
        <dbReference type="ARBA" id="ARBA00004961"/>
    </source>
</evidence>
<dbReference type="SUPFAM" id="SSF100950">
    <property type="entry name" value="NagB/RpiA/CoA transferase-like"/>
    <property type="match status" value="1"/>
</dbReference>
<dbReference type="Gene3D" id="3.40.50.1360">
    <property type="match status" value="1"/>
</dbReference>
<dbReference type="EMBL" id="LNYA01000030">
    <property type="protein sequence ID" value="KTC96092.1"/>
    <property type="molecule type" value="Genomic_DNA"/>
</dbReference>
<accession>A0A0W0TKE4</accession>
<sequence length="229" mass="25488">MQLNHFNDSDLLNEQFVKDMTTILGEAIAERGQAYLVVSGGSTPKTLFQRLAKADLDWQKVTITLADERCVAPTDPDSNETLVRHYLLKHQAANARFISLHSNKTTEAERLLDIEERLKALPVFDIVILGMGEDGHTASLFPCSEQIDAGLHDERLIVLNIVPKTAPYPRISLSKNRLLKSRHVYLHLVGEKKLAVLNLALASDEATAMPIRAFLQHPGTDVQVMFAAQ</sequence>
<evidence type="ECO:0000256" key="5">
    <source>
        <dbReference type="ARBA" id="ARBA00013198"/>
    </source>
</evidence>
<keyword evidence="10" id="KW-1185">Reference proteome</keyword>
<evidence type="ECO:0000256" key="6">
    <source>
        <dbReference type="ARBA" id="ARBA00020337"/>
    </source>
</evidence>
<evidence type="ECO:0000313" key="9">
    <source>
        <dbReference type="EMBL" id="KTC96092.1"/>
    </source>
</evidence>
<dbReference type="CDD" id="cd01400">
    <property type="entry name" value="6PGL"/>
    <property type="match status" value="1"/>
</dbReference>
<evidence type="ECO:0000313" key="10">
    <source>
        <dbReference type="Proteomes" id="UP000054773"/>
    </source>
</evidence>
<dbReference type="Pfam" id="PF01182">
    <property type="entry name" value="Glucosamine_iso"/>
    <property type="match status" value="1"/>
</dbReference>
<gene>
    <name evidence="7 9" type="primary">pgl</name>
    <name evidence="9" type="ORF">Lery_1884</name>
</gene>
<evidence type="ECO:0000259" key="8">
    <source>
        <dbReference type="Pfam" id="PF01182"/>
    </source>
</evidence>
<dbReference type="GO" id="GO:0005975">
    <property type="term" value="P:carbohydrate metabolic process"/>
    <property type="evidence" value="ECO:0007669"/>
    <property type="project" value="UniProtKB-UniRule"/>
</dbReference>
<evidence type="ECO:0000256" key="4">
    <source>
        <dbReference type="ARBA" id="ARBA00010662"/>
    </source>
</evidence>
<dbReference type="GO" id="GO:0017057">
    <property type="term" value="F:6-phosphogluconolactonase activity"/>
    <property type="evidence" value="ECO:0007669"/>
    <property type="project" value="UniProtKB-UniRule"/>
</dbReference>
<dbReference type="PANTHER" id="PTHR11054:SF0">
    <property type="entry name" value="6-PHOSPHOGLUCONOLACTONASE"/>
    <property type="match status" value="1"/>
</dbReference>
<feature type="domain" description="Glucosamine/galactosamine-6-phosphate isomerase" evidence="8">
    <location>
        <begin position="8"/>
        <end position="215"/>
    </location>
</feature>
<dbReference type="GO" id="GO:0006098">
    <property type="term" value="P:pentose-phosphate shunt"/>
    <property type="evidence" value="ECO:0007669"/>
    <property type="project" value="UniProtKB-UniPathway"/>
</dbReference>